<organism evidence="10 11">
    <name type="scientific">Mycobacterium botniense</name>
    <dbReference type="NCBI Taxonomy" id="84962"/>
    <lineage>
        <taxon>Bacteria</taxon>
        <taxon>Bacillati</taxon>
        <taxon>Actinomycetota</taxon>
        <taxon>Actinomycetes</taxon>
        <taxon>Mycobacteriales</taxon>
        <taxon>Mycobacteriaceae</taxon>
        <taxon>Mycobacterium</taxon>
    </lineage>
</organism>
<evidence type="ECO:0000256" key="4">
    <source>
        <dbReference type="ARBA" id="ARBA00023027"/>
    </source>
</evidence>
<feature type="binding site" evidence="6">
    <location>
        <position position="326"/>
    </location>
    <ligand>
        <name>FAD</name>
        <dbReference type="ChEBI" id="CHEBI:57692"/>
    </ligand>
</feature>
<feature type="domain" description="Pyridine nucleotide-disulphide oxidoreductase dimerisation" evidence="8">
    <location>
        <begin position="363"/>
        <end position="471"/>
    </location>
</feature>
<dbReference type="GO" id="GO:0050660">
    <property type="term" value="F:flavin adenine dinucleotide binding"/>
    <property type="evidence" value="ECO:0007669"/>
    <property type="project" value="TreeGrafter"/>
</dbReference>
<dbReference type="InterPro" id="IPR023753">
    <property type="entry name" value="FAD/NAD-binding_dom"/>
</dbReference>
<keyword evidence="11" id="KW-1185">Reference proteome</keyword>
<evidence type="ECO:0000259" key="8">
    <source>
        <dbReference type="Pfam" id="PF02852"/>
    </source>
</evidence>
<dbReference type="AlphaFoldDB" id="A0A7I9XTL1"/>
<dbReference type="InterPro" id="IPR036188">
    <property type="entry name" value="FAD/NAD-bd_sf"/>
</dbReference>
<dbReference type="InterPro" id="IPR050151">
    <property type="entry name" value="Class-I_Pyr_Nuc-Dis_Oxidored"/>
</dbReference>
<dbReference type="SUPFAM" id="SSF55424">
    <property type="entry name" value="FAD/NAD-linked reductases, dimerisation (C-terminal) domain"/>
    <property type="match status" value="1"/>
</dbReference>
<keyword evidence="2" id="KW-0285">Flavoprotein</keyword>
<dbReference type="NCBIfam" id="NF004943">
    <property type="entry name" value="PRK06292.2-1"/>
    <property type="match status" value="1"/>
</dbReference>
<evidence type="ECO:0000256" key="2">
    <source>
        <dbReference type="ARBA" id="ARBA00022630"/>
    </source>
</evidence>
<dbReference type="Gene3D" id="3.30.390.30">
    <property type="match status" value="1"/>
</dbReference>
<keyword evidence="3 6" id="KW-0274">FAD</keyword>
<evidence type="ECO:0000259" key="9">
    <source>
        <dbReference type="Pfam" id="PF07992"/>
    </source>
</evidence>
<dbReference type="Pfam" id="PF07992">
    <property type="entry name" value="Pyr_redox_2"/>
    <property type="match status" value="1"/>
</dbReference>
<protein>
    <submittedName>
        <fullName evidence="10">Dihydrolipoyl dehydrogenase</fullName>
    </submittedName>
</protein>
<dbReference type="Pfam" id="PF02852">
    <property type="entry name" value="Pyr_redox_dim"/>
    <property type="match status" value="1"/>
</dbReference>
<evidence type="ECO:0000313" key="10">
    <source>
        <dbReference type="EMBL" id="GFG73265.1"/>
    </source>
</evidence>
<evidence type="ECO:0000256" key="6">
    <source>
        <dbReference type="PIRSR" id="PIRSR000350-3"/>
    </source>
</evidence>
<dbReference type="InterPro" id="IPR004099">
    <property type="entry name" value="Pyr_nucl-diS_OxRdtase_dimer"/>
</dbReference>
<dbReference type="GO" id="GO:0004148">
    <property type="term" value="F:dihydrolipoyl dehydrogenase (NADH) activity"/>
    <property type="evidence" value="ECO:0007669"/>
    <property type="project" value="TreeGrafter"/>
</dbReference>
<gene>
    <name evidence="10" type="ORF">MBOT_06300</name>
</gene>
<dbReference type="PIRSF" id="PIRSF000350">
    <property type="entry name" value="Mercury_reductase_MerA"/>
    <property type="match status" value="1"/>
</dbReference>
<dbReference type="Gene3D" id="3.50.50.60">
    <property type="entry name" value="FAD/NAD(P)-binding domain"/>
    <property type="match status" value="2"/>
</dbReference>
<dbReference type="PANTHER" id="PTHR22912">
    <property type="entry name" value="DISULFIDE OXIDOREDUCTASE"/>
    <property type="match status" value="1"/>
</dbReference>
<evidence type="ECO:0000256" key="3">
    <source>
        <dbReference type="ARBA" id="ARBA00022827"/>
    </source>
</evidence>
<feature type="binding site" evidence="6">
    <location>
        <position position="286"/>
    </location>
    <ligand>
        <name>NAD(+)</name>
        <dbReference type="ChEBI" id="CHEBI:57540"/>
    </ligand>
</feature>
<evidence type="ECO:0000256" key="7">
    <source>
        <dbReference type="PIRSR" id="PIRSR000350-4"/>
    </source>
</evidence>
<comment type="caution">
    <text evidence="10">The sequence shown here is derived from an EMBL/GenBank/DDBJ whole genome shotgun (WGS) entry which is preliminary data.</text>
</comment>
<sequence length="477" mass="49672">MNYRELVTAMTEPEKVDTITLGAGGAAYPAAFALARAGQQVVMVDPKGVMSGNCLAEGCVPSKAVYEVAELYRRVTAAPMSRALGALTGPPDYAQVVAWKDQVQKDRYRQHDGELQAASANLRLVPGTGRLIDSHTVEVNTTGSAKRFQAAQIIIASGADVFVPPIPGAQLCVTSRDLFALEPTVTSLPARLAVIGGGYVGLEVACMLRALGSQVTVIEALPGLLAGMDPDFVTLLAAGIDPTISIQLSASVTAVTKGDGGGFTVHYRIGDADSTVDADLVLMAVGRRPVIPDGATELGLPRAGHGLAVDVSMQVPGYPHLYAPGDVNGRSMLFHSAVRQSLVAAHNILAGNRVVDRMDFDSVPATIFTAPQGAYVGLTRAKAAEQARQVVEAAYPMADDSRAQILGDTYGEIRLFCDAQSLRLVGGWVVGADAAQLIGQIGESVAAGLTAYDLARFADQHPTAAEGIGKAARTLVG</sequence>
<dbReference type="Proteomes" id="UP000465361">
    <property type="component" value="Unassembled WGS sequence"/>
</dbReference>
<proteinExistence type="inferred from homology"/>
<dbReference type="PRINTS" id="PR00411">
    <property type="entry name" value="PNDRDTASEI"/>
</dbReference>
<feature type="binding site" evidence="6">
    <location>
        <begin position="332"/>
        <end position="335"/>
    </location>
    <ligand>
        <name>FAD</name>
        <dbReference type="ChEBI" id="CHEBI:57692"/>
    </ligand>
</feature>
<comment type="similarity">
    <text evidence="1">Belongs to the class-I pyridine nucleotide-disulfide oxidoreductase family.</text>
</comment>
<dbReference type="SUPFAM" id="SSF51905">
    <property type="entry name" value="FAD/NAD(P)-binding domain"/>
    <property type="match status" value="1"/>
</dbReference>
<evidence type="ECO:0000256" key="5">
    <source>
        <dbReference type="PIRSR" id="PIRSR000350-2"/>
    </source>
</evidence>
<evidence type="ECO:0000256" key="1">
    <source>
        <dbReference type="ARBA" id="ARBA00007532"/>
    </source>
</evidence>
<dbReference type="PANTHER" id="PTHR22912:SF151">
    <property type="entry name" value="DIHYDROLIPOYL DEHYDROGENASE, MITOCHONDRIAL"/>
    <property type="match status" value="1"/>
</dbReference>
<name>A0A7I9XTL1_9MYCO</name>
<feature type="active site" description="Proton acceptor" evidence="5">
    <location>
        <position position="461"/>
    </location>
</feature>
<evidence type="ECO:0000313" key="11">
    <source>
        <dbReference type="Proteomes" id="UP000465361"/>
    </source>
</evidence>
<keyword evidence="4 6" id="KW-0520">NAD</keyword>
<feature type="disulfide bond" description="Redox-active" evidence="7">
    <location>
        <begin position="54"/>
        <end position="59"/>
    </location>
</feature>
<feature type="binding site" evidence="6">
    <location>
        <begin position="196"/>
        <end position="203"/>
    </location>
    <ligand>
        <name>NAD(+)</name>
        <dbReference type="ChEBI" id="CHEBI:57540"/>
    </ligand>
</feature>
<dbReference type="InterPro" id="IPR016156">
    <property type="entry name" value="FAD/NAD-linked_Rdtase_dimer_sf"/>
</dbReference>
<comment type="cofactor">
    <cofactor evidence="6">
        <name>FAD</name>
        <dbReference type="ChEBI" id="CHEBI:57692"/>
    </cofactor>
    <text evidence="6">Binds 1 FAD per subunit.</text>
</comment>
<dbReference type="PRINTS" id="PR00368">
    <property type="entry name" value="FADPNR"/>
</dbReference>
<dbReference type="GO" id="GO:0006103">
    <property type="term" value="P:2-oxoglutarate metabolic process"/>
    <property type="evidence" value="ECO:0007669"/>
    <property type="project" value="TreeGrafter"/>
</dbReference>
<dbReference type="EMBL" id="BLKW01000002">
    <property type="protein sequence ID" value="GFG73265.1"/>
    <property type="molecule type" value="Genomic_DNA"/>
</dbReference>
<accession>A0A7I9XTL1</accession>
<feature type="binding site" evidence="6">
    <location>
        <position position="63"/>
    </location>
    <ligand>
        <name>FAD</name>
        <dbReference type="ChEBI" id="CHEBI:57692"/>
    </ligand>
</feature>
<keyword evidence="6" id="KW-0547">Nucleotide-binding</keyword>
<feature type="binding site" evidence="6">
    <location>
        <position position="129"/>
    </location>
    <ligand>
        <name>FAD</name>
        <dbReference type="ChEBI" id="CHEBI:57692"/>
    </ligand>
</feature>
<reference evidence="10 11" key="1">
    <citation type="journal article" date="2019" name="Emerg. Microbes Infect.">
        <title>Comprehensive subspecies identification of 175 nontuberculous mycobacteria species based on 7547 genomic profiles.</title>
        <authorList>
            <person name="Matsumoto Y."/>
            <person name="Kinjo T."/>
            <person name="Motooka D."/>
            <person name="Nabeya D."/>
            <person name="Jung N."/>
            <person name="Uechi K."/>
            <person name="Horii T."/>
            <person name="Iida T."/>
            <person name="Fujita J."/>
            <person name="Nakamura S."/>
        </authorList>
    </citation>
    <scope>NUCLEOTIDE SEQUENCE [LARGE SCALE GENOMIC DNA]</scope>
    <source>
        <strain evidence="10 11">JCM 17322</strain>
    </source>
</reference>
<dbReference type="InterPro" id="IPR001100">
    <property type="entry name" value="Pyr_nuc-diS_OxRdtase"/>
</dbReference>
<feature type="domain" description="FAD/NAD(P)-binding" evidence="9">
    <location>
        <begin position="18"/>
        <end position="340"/>
    </location>
</feature>
<feature type="binding site" evidence="6">
    <location>
        <position position="219"/>
    </location>
    <ligand>
        <name>NAD(+)</name>
        <dbReference type="ChEBI" id="CHEBI:57540"/>
    </ligand>
</feature>